<dbReference type="AlphaFoldDB" id="A0A4R6TIY0"/>
<dbReference type="PANTHER" id="PTHR30511">
    <property type="entry name" value="ALANINE RACEMASE"/>
    <property type="match status" value="1"/>
</dbReference>
<evidence type="ECO:0000313" key="9">
    <source>
        <dbReference type="Proteomes" id="UP000295390"/>
    </source>
</evidence>
<sequence length="383" mass="43621">MHTSFIEISESAIENNIRFIKNHLGEDVLFSSVVKGNAYGHGIRTYCTLAYKHGVRHFSVSDANEAYELKKALPQKDISIMIMGMIDNSQLEWAVENNIEFYVFEIDRLQATVQAAKRLQIPAKVHLEIETGMNRTGFVVKNIPNVIKYIQENLQYLVVKGVCSHLAGAESISNYKRITDQQKKFRNAIKKINQYDFLNPDFHLASSAASIRYPKTRFDLVRIGILQFGFFPTKEILVHYLNKHKIFESPLQRVISWKTMVMDVKTVKAGQFIGYGTSFFTNHETKIAIIPVGYSSGYSRSLSNRGKVLIRGKRHSIVGTVNMNMMAVDVTYAEHVEKGDEVVLIGDQGDREITVSSFNDYIQIINYELLTKLPDNLPRVITK</sequence>
<evidence type="ECO:0000256" key="5">
    <source>
        <dbReference type="PIRSR" id="PIRSR600821-50"/>
    </source>
</evidence>
<evidence type="ECO:0000259" key="7">
    <source>
        <dbReference type="SMART" id="SM01005"/>
    </source>
</evidence>
<dbReference type="SMART" id="SM01005">
    <property type="entry name" value="Ala_racemase_C"/>
    <property type="match status" value="1"/>
</dbReference>
<dbReference type="HAMAP" id="MF_01201">
    <property type="entry name" value="Ala_racemase"/>
    <property type="match status" value="1"/>
</dbReference>
<comment type="catalytic activity">
    <reaction evidence="4">
        <text>L-alanine = D-alanine</text>
        <dbReference type="Rhea" id="RHEA:20249"/>
        <dbReference type="ChEBI" id="CHEBI:57416"/>
        <dbReference type="ChEBI" id="CHEBI:57972"/>
        <dbReference type="EC" id="5.1.1.1"/>
    </reaction>
</comment>
<dbReference type="PANTHER" id="PTHR30511:SF0">
    <property type="entry name" value="ALANINE RACEMASE, CATABOLIC-RELATED"/>
    <property type="match status" value="1"/>
</dbReference>
<dbReference type="PRINTS" id="PR00992">
    <property type="entry name" value="ALARACEMASE"/>
</dbReference>
<dbReference type="CDD" id="cd00430">
    <property type="entry name" value="PLPDE_III_AR"/>
    <property type="match status" value="1"/>
</dbReference>
<dbReference type="EMBL" id="SNYH01000001">
    <property type="protein sequence ID" value="TDQ30336.1"/>
    <property type="molecule type" value="Genomic_DNA"/>
</dbReference>
<dbReference type="GO" id="GO:0030632">
    <property type="term" value="P:D-alanine biosynthetic process"/>
    <property type="evidence" value="ECO:0007669"/>
    <property type="project" value="UniProtKB-UniRule"/>
</dbReference>
<dbReference type="Pfam" id="PF01168">
    <property type="entry name" value="Ala_racemase_N"/>
    <property type="match status" value="1"/>
</dbReference>
<evidence type="ECO:0000313" key="8">
    <source>
        <dbReference type="EMBL" id="TDQ30336.1"/>
    </source>
</evidence>
<dbReference type="EC" id="5.1.1.1" evidence="4"/>
<comment type="pathway">
    <text evidence="4">Amino-acid biosynthesis; D-alanine biosynthesis; D-alanine from L-alanine: step 1/1.</text>
</comment>
<keyword evidence="3 4" id="KW-0413">Isomerase</keyword>
<accession>A0A4R6TIY0</accession>
<organism evidence="8 9">
    <name type="scientific">Tenacibaculum caenipelagi</name>
    <dbReference type="NCBI Taxonomy" id="1325435"/>
    <lineage>
        <taxon>Bacteria</taxon>
        <taxon>Pseudomonadati</taxon>
        <taxon>Bacteroidota</taxon>
        <taxon>Flavobacteriia</taxon>
        <taxon>Flavobacteriales</taxon>
        <taxon>Flavobacteriaceae</taxon>
        <taxon>Tenacibaculum</taxon>
    </lineage>
</organism>
<feature type="active site" description="Proton acceptor; specific for D-alanine" evidence="4">
    <location>
        <position position="35"/>
    </location>
</feature>
<comment type="function">
    <text evidence="4">Catalyzes the interconversion of L-alanine and D-alanine. May also act on other amino acids.</text>
</comment>
<dbReference type="SUPFAM" id="SSF51419">
    <property type="entry name" value="PLP-binding barrel"/>
    <property type="match status" value="1"/>
</dbReference>
<feature type="active site" description="Proton acceptor; specific for L-alanine" evidence="4">
    <location>
        <position position="275"/>
    </location>
</feature>
<evidence type="ECO:0000256" key="3">
    <source>
        <dbReference type="ARBA" id="ARBA00023235"/>
    </source>
</evidence>
<dbReference type="PROSITE" id="PS00395">
    <property type="entry name" value="ALANINE_RACEMASE"/>
    <property type="match status" value="1"/>
</dbReference>
<evidence type="ECO:0000256" key="4">
    <source>
        <dbReference type="HAMAP-Rule" id="MF_01201"/>
    </source>
</evidence>
<dbReference type="NCBIfam" id="TIGR00492">
    <property type="entry name" value="alr"/>
    <property type="match status" value="1"/>
</dbReference>
<comment type="similarity">
    <text evidence="4">Belongs to the alanine racemase family.</text>
</comment>
<feature type="binding site" evidence="4 6">
    <location>
        <position position="135"/>
    </location>
    <ligand>
        <name>substrate</name>
    </ligand>
</feature>
<gene>
    <name evidence="8" type="ORF">DFQ07_0678</name>
</gene>
<dbReference type="InterPro" id="IPR020622">
    <property type="entry name" value="Ala_racemase_pyridoxalP-BS"/>
</dbReference>
<evidence type="ECO:0000256" key="6">
    <source>
        <dbReference type="PIRSR" id="PIRSR600821-52"/>
    </source>
</evidence>
<dbReference type="Proteomes" id="UP000295390">
    <property type="component" value="Unassembled WGS sequence"/>
</dbReference>
<proteinExistence type="inferred from homology"/>
<dbReference type="GO" id="GO:0005829">
    <property type="term" value="C:cytosol"/>
    <property type="evidence" value="ECO:0007669"/>
    <property type="project" value="TreeGrafter"/>
</dbReference>
<name>A0A4R6TIY0_9FLAO</name>
<dbReference type="InterPro" id="IPR000821">
    <property type="entry name" value="Ala_racemase"/>
</dbReference>
<evidence type="ECO:0000256" key="1">
    <source>
        <dbReference type="ARBA" id="ARBA00001933"/>
    </source>
</evidence>
<dbReference type="Pfam" id="PF00842">
    <property type="entry name" value="Ala_racemase_C"/>
    <property type="match status" value="1"/>
</dbReference>
<dbReference type="GO" id="GO:0008784">
    <property type="term" value="F:alanine racemase activity"/>
    <property type="evidence" value="ECO:0007669"/>
    <property type="project" value="UniProtKB-UniRule"/>
</dbReference>
<dbReference type="GO" id="GO:0030170">
    <property type="term" value="F:pyridoxal phosphate binding"/>
    <property type="evidence" value="ECO:0007669"/>
    <property type="project" value="UniProtKB-UniRule"/>
</dbReference>
<keyword evidence="2 4" id="KW-0663">Pyridoxal phosphate</keyword>
<dbReference type="InterPro" id="IPR009006">
    <property type="entry name" value="Ala_racemase/Decarboxylase_C"/>
</dbReference>
<dbReference type="UniPathway" id="UPA00042">
    <property type="reaction ID" value="UER00497"/>
</dbReference>
<evidence type="ECO:0000256" key="2">
    <source>
        <dbReference type="ARBA" id="ARBA00022898"/>
    </source>
</evidence>
<dbReference type="Gene3D" id="3.20.20.10">
    <property type="entry name" value="Alanine racemase"/>
    <property type="match status" value="1"/>
</dbReference>
<dbReference type="InterPro" id="IPR001608">
    <property type="entry name" value="Ala_racemase_N"/>
</dbReference>
<comment type="cofactor">
    <cofactor evidence="1 4 5">
        <name>pyridoxal 5'-phosphate</name>
        <dbReference type="ChEBI" id="CHEBI:597326"/>
    </cofactor>
</comment>
<dbReference type="Gene3D" id="2.40.37.10">
    <property type="entry name" value="Lyase, Ornithine Decarboxylase, Chain A, domain 1"/>
    <property type="match status" value="1"/>
</dbReference>
<feature type="domain" description="Alanine racemase C-terminal" evidence="7">
    <location>
        <begin position="254"/>
        <end position="382"/>
    </location>
</feature>
<feature type="modified residue" description="N6-(pyridoxal phosphate)lysine" evidence="4 5">
    <location>
        <position position="35"/>
    </location>
</feature>
<reference evidence="8 9" key="1">
    <citation type="submission" date="2019-03" db="EMBL/GenBank/DDBJ databases">
        <title>Genomic Encyclopedia of Type Strains, Phase III (KMG-III): the genomes of soil and plant-associated and newly described type strains.</title>
        <authorList>
            <person name="Whitman W."/>
        </authorList>
    </citation>
    <scope>NUCLEOTIDE SEQUENCE [LARGE SCALE GENOMIC DNA]</scope>
    <source>
        <strain evidence="8 9">CECT 8283</strain>
    </source>
</reference>
<protein>
    <recommendedName>
        <fullName evidence="4">Alanine racemase</fullName>
        <ecNumber evidence="4">5.1.1.1</ecNumber>
    </recommendedName>
</protein>
<dbReference type="SUPFAM" id="SSF50621">
    <property type="entry name" value="Alanine racemase C-terminal domain-like"/>
    <property type="match status" value="1"/>
</dbReference>
<dbReference type="InterPro" id="IPR029066">
    <property type="entry name" value="PLP-binding_barrel"/>
</dbReference>
<feature type="binding site" evidence="4 6">
    <location>
        <position position="323"/>
    </location>
    <ligand>
        <name>substrate</name>
    </ligand>
</feature>
<keyword evidence="9" id="KW-1185">Reference proteome</keyword>
<comment type="caution">
    <text evidence="8">The sequence shown here is derived from an EMBL/GenBank/DDBJ whole genome shotgun (WGS) entry which is preliminary data.</text>
</comment>
<dbReference type="InterPro" id="IPR011079">
    <property type="entry name" value="Ala_racemase_C"/>
</dbReference>